<proteinExistence type="predicted"/>
<comment type="caution">
    <text evidence="1">The sequence shown here is derived from an EMBL/GenBank/DDBJ whole genome shotgun (WGS) entry which is preliminary data.</text>
</comment>
<organism evidence="1 2">
    <name type="scientific">Dendrolimus kikuchii</name>
    <dbReference type="NCBI Taxonomy" id="765133"/>
    <lineage>
        <taxon>Eukaryota</taxon>
        <taxon>Metazoa</taxon>
        <taxon>Ecdysozoa</taxon>
        <taxon>Arthropoda</taxon>
        <taxon>Hexapoda</taxon>
        <taxon>Insecta</taxon>
        <taxon>Pterygota</taxon>
        <taxon>Neoptera</taxon>
        <taxon>Endopterygota</taxon>
        <taxon>Lepidoptera</taxon>
        <taxon>Glossata</taxon>
        <taxon>Ditrysia</taxon>
        <taxon>Bombycoidea</taxon>
        <taxon>Lasiocampidae</taxon>
        <taxon>Dendrolimus</taxon>
    </lineage>
</organism>
<reference evidence="1 2" key="1">
    <citation type="journal article" date="2021" name="Front. Genet.">
        <title>Chromosome-Level Genome Assembly Reveals Significant Gene Expansion in the Toll and IMD Signaling Pathways of Dendrolimus kikuchii.</title>
        <authorList>
            <person name="Zhou J."/>
            <person name="Wu P."/>
            <person name="Xiong Z."/>
            <person name="Liu N."/>
            <person name="Zhao N."/>
            <person name="Ji M."/>
            <person name="Qiu Y."/>
            <person name="Yang B."/>
        </authorList>
    </citation>
    <scope>NUCLEOTIDE SEQUENCE [LARGE SCALE GENOMIC DNA]</scope>
    <source>
        <strain evidence="1">Ann1</strain>
    </source>
</reference>
<sequence>MCCERNLYTTFSPTTQSVIIGNGDTIKVLGCGQIKLEVFNGKDWIDTTINNVLFVPELKTNLFSVNCAMDTGYIMKTDGNKCKFYKGKALRAIANRVGNMYMMNVRYKSVYANVTQVKSTLDEWHQKMAHQNIQYVKTVLQNNNIEVSEYVNGNTDNSCHGCLKGKIHRLPFKTSKSNTTRICEVIHADLCGPMENNSIGGSRYFMILKDDFSRFSKEYNLLWPGSLSLEAKKQPTAK</sequence>
<dbReference type="Proteomes" id="UP000824533">
    <property type="component" value="Linkage Group LG17"/>
</dbReference>
<evidence type="ECO:0000313" key="1">
    <source>
        <dbReference type="EMBL" id="KAJ0174602.1"/>
    </source>
</evidence>
<accession>A0ACC1CSL6</accession>
<gene>
    <name evidence="1" type="ORF">K1T71_009710</name>
</gene>
<protein>
    <submittedName>
        <fullName evidence="1">Uncharacterized protein</fullName>
    </submittedName>
</protein>
<dbReference type="EMBL" id="CM034403">
    <property type="protein sequence ID" value="KAJ0174602.1"/>
    <property type="molecule type" value="Genomic_DNA"/>
</dbReference>
<name>A0ACC1CSL6_9NEOP</name>
<keyword evidence="2" id="KW-1185">Reference proteome</keyword>
<evidence type="ECO:0000313" key="2">
    <source>
        <dbReference type="Proteomes" id="UP000824533"/>
    </source>
</evidence>